<keyword evidence="3" id="KW-1185">Reference proteome</keyword>
<dbReference type="EMBL" id="BGPR01003470">
    <property type="protein sequence ID" value="GBM88515.1"/>
    <property type="molecule type" value="Genomic_DNA"/>
</dbReference>
<dbReference type="OrthoDB" id="8191996at2759"/>
<gene>
    <name evidence="2" type="ORF">AVEN_25100_1</name>
</gene>
<protein>
    <recommendedName>
        <fullName evidence="1">Mos1 transposase HTH domain-containing protein</fullName>
    </recommendedName>
</protein>
<name>A0A4Y2JF57_ARAVE</name>
<dbReference type="Gene3D" id="1.10.10.1450">
    <property type="match status" value="1"/>
</dbReference>
<sequence length="120" mass="14271">MLQSIENPADCEIRSVIRFFNAKDVKAAEIHRQITEVYEKNIVSEGMVRKWVRAFKDGRAKCVMKKEAGDLLSLLKTWYRKLMQKFERTEALRFHLYRLSFFGFQEVFLMELCDRALNLS</sequence>
<dbReference type="Pfam" id="PF17906">
    <property type="entry name" value="HTH_48"/>
    <property type="match status" value="1"/>
</dbReference>
<accession>A0A4Y2JF57</accession>
<evidence type="ECO:0000259" key="1">
    <source>
        <dbReference type="Pfam" id="PF17906"/>
    </source>
</evidence>
<dbReference type="InterPro" id="IPR041426">
    <property type="entry name" value="Mos1_HTH"/>
</dbReference>
<dbReference type="AlphaFoldDB" id="A0A4Y2JF57"/>
<dbReference type="Proteomes" id="UP000499080">
    <property type="component" value="Unassembled WGS sequence"/>
</dbReference>
<evidence type="ECO:0000313" key="2">
    <source>
        <dbReference type="EMBL" id="GBM88515.1"/>
    </source>
</evidence>
<feature type="domain" description="Mos1 transposase HTH" evidence="1">
    <location>
        <begin position="13"/>
        <end position="58"/>
    </location>
</feature>
<proteinExistence type="predicted"/>
<evidence type="ECO:0000313" key="3">
    <source>
        <dbReference type="Proteomes" id="UP000499080"/>
    </source>
</evidence>
<organism evidence="2 3">
    <name type="scientific">Araneus ventricosus</name>
    <name type="common">Orbweaver spider</name>
    <name type="synonym">Epeira ventricosa</name>
    <dbReference type="NCBI Taxonomy" id="182803"/>
    <lineage>
        <taxon>Eukaryota</taxon>
        <taxon>Metazoa</taxon>
        <taxon>Ecdysozoa</taxon>
        <taxon>Arthropoda</taxon>
        <taxon>Chelicerata</taxon>
        <taxon>Arachnida</taxon>
        <taxon>Araneae</taxon>
        <taxon>Araneomorphae</taxon>
        <taxon>Entelegynae</taxon>
        <taxon>Araneoidea</taxon>
        <taxon>Araneidae</taxon>
        <taxon>Araneus</taxon>
    </lineage>
</organism>
<comment type="caution">
    <text evidence="2">The sequence shown here is derived from an EMBL/GenBank/DDBJ whole genome shotgun (WGS) entry which is preliminary data.</text>
</comment>
<reference evidence="2 3" key="1">
    <citation type="journal article" date="2019" name="Sci. Rep.">
        <title>Orb-weaving spider Araneus ventricosus genome elucidates the spidroin gene catalogue.</title>
        <authorList>
            <person name="Kono N."/>
            <person name="Nakamura H."/>
            <person name="Ohtoshi R."/>
            <person name="Moran D.A.P."/>
            <person name="Shinohara A."/>
            <person name="Yoshida Y."/>
            <person name="Fujiwara M."/>
            <person name="Mori M."/>
            <person name="Tomita M."/>
            <person name="Arakawa K."/>
        </authorList>
    </citation>
    <scope>NUCLEOTIDE SEQUENCE [LARGE SCALE GENOMIC DNA]</scope>
</reference>